<gene>
    <name evidence="1" type="ORF">SAMN05216438_11337</name>
</gene>
<organism evidence="1 2">
    <name type="scientific">Lactococcus garvieae</name>
    <dbReference type="NCBI Taxonomy" id="1363"/>
    <lineage>
        <taxon>Bacteria</taxon>
        <taxon>Bacillati</taxon>
        <taxon>Bacillota</taxon>
        <taxon>Bacilli</taxon>
        <taxon>Lactobacillales</taxon>
        <taxon>Streptococcaceae</taxon>
        <taxon>Lactococcus</taxon>
    </lineage>
</organism>
<dbReference type="EMBL" id="FOTJ01000013">
    <property type="protein sequence ID" value="SFL49836.1"/>
    <property type="molecule type" value="Genomic_DNA"/>
</dbReference>
<dbReference type="RefSeq" id="WP_081354032.1">
    <property type="nucleotide sequence ID" value="NZ_FOTJ01000013.1"/>
</dbReference>
<protein>
    <submittedName>
        <fullName evidence="1">Uncharacterized protein</fullName>
    </submittedName>
</protein>
<reference evidence="1 2" key="1">
    <citation type="submission" date="2016-10" db="EMBL/GenBank/DDBJ databases">
        <authorList>
            <person name="de Groot N.N."/>
        </authorList>
    </citation>
    <scope>NUCLEOTIDE SEQUENCE [LARGE SCALE GENOMIC DNA]</scope>
    <source>
        <strain evidence="1 2">M79</strain>
    </source>
</reference>
<dbReference type="AlphaFoldDB" id="A0A1I4I7Z6"/>
<evidence type="ECO:0000313" key="1">
    <source>
        <dbReference type="EMBL" id="SFL49836.1"/>
    </source>
</evidence>
<sequence>MRANKYEEVWTRIMFEKIEVLSNKTAITRTEMKQGVITLVKGLNAYFNKEISAQNDAEYINKVWNNFHLCEITMNLIGSLTPKELMEIFPIEKIYDGKKYQTKDWFSAHEAVQQLAQETPISESKEVFDFLWDYHNWDLHIFTVNVIASMNNINKMEKGRGLLEQFLEEQGVRTINKMDMIDVNWEEERDGE</sequence>
<dbReference type="Proteomes" id="UP000181969">
    <property type="component" value="Unassembled WGS sequence"/>
</dbReference>
<proteinExistence type="predicted"/>
<accession>A0A1I4I7Z6</accession>
<evidence type="ECO:0000313" key="2">
    <source>
        <dbReference type="Proteomes" id="UP000181969"/>
    </source>
</evidence>
<name>A0A1I4I7Z6_9LACT</name>
<dbReference type="OrthoDB" id="2303045at2"/>